<organism evidence="8 9">
    <name type="scientific">Kitasatospora gansuensis</name>
    <dbReference type="NCBI Taxonomy" id="258050"/>
    <lineage>
        <taxon>Bacteria</taxon>
        <taxon>Bacillati</taxon>
        <taxon>Actinomycetota</taxon>
        <taxon>Actinomycetes</taxon>
        <taxon>Kitasatosporales</taxon>
        <taxon>Streptomycetaceae</taxon>
        <taxon>Kitasatospora</taxon>
    </lineage>
</organism>
<keyword evidence="6" id="KW-0460">Magnesium</keyword>
<sequence length="251" mass="25705">MDEWFLQTGSGARFDWGPVGAQRLALDVACLVVVDVLSFTTSVTVAVEAGTRVFPYPWRDESAAAFAEKLDARLAVGRRAATRDSPWSLSPAALRSAPFTPRLVLPSPNGSSIAAAAGDSTVVAGCLRNATAVGRWLARHGYGTPDRPVAVIASGERWPDGSLRPALEDLLGAGAVLSALRRQGDAVLSPEAAAAAACFEATPDVAATVAACASGQELTVGGFADDVAIATEPDVCDIVPILTDGAFTAAG</sequence>
<dbReference type="EMBL" id="JACHJR010000001">
    <property type="protein sequence ID" value="MBB4951732.1"/>
    <property type="molecule type" value="Genomic_DNA"/>
</dbReference>
<comment type="cofactor">
    <cofactor evidence="1">
        <name>Mg(2+)</name>
        <dbReference type="ChEBI" id="CHEBI:18420"/>
    </cofactor>
</comment>
<comment type="catalytic activity">
    <reaction evidence="7">
        <text>(2R)-O-phospho-3-sulfolactate + H2O = (2R)-3-sulfolactate + phosphate</text>
        <dbReference type="Rhea" id="RHEA:23416"/>
        <dbReference type="ChEBI" id="CHEBI:15377"/>
        <dbReference type="ChEBI" id="CHEBI:15597"/>
        <dbReference type="ChEBI" id="CHEBI:43474"/>
        <dbReference type="ChEBI" id="CHEBI:58738"/>
        <dbReference type="EC" id="3.1.3.71"/>
    </reaction>
</comment>
<dbReference type="InterPro" id="IPR036702">
    <property type="entry name" value="ComB-like_sf"/>
</dbReference>
<dbReference type="EC" id="3.1.3.71" evidence="3"/>
<dbReference type="Proteomes" id="UP000573327">
    <property type="component" value="Unassembled WGS sequence"/>
</dbReference>
<accession>A0A7W7WLF2</accession>
<dbReference type="PANTHER" id="PTHR37311:SF1">
    <property type="entry name" value="2-PHOSPHOSULFOLACTATE PHOSPHATASE-RELATED"/>
    <property type="match status" value="1"/>
</dbReference>
<dbReference type="SUPFAM" id="SSF142823">
    <property type="entry name" value="ComB-like"/>
    <property type="match status" value="1"/>
</dbReference>
<proteinExistence type="inferred from homology"/>
<dbReference type="PANTHER" id="PTHR37311">
    <property type="entry name" value="2-PHOSPHOSULFOLACTATE PHOSPHATASE-RELATED"/>
    <property type="match status" value="1"/>
</dbReference>
<evidence type="ECO:0000256" key="7">
    <source>
        <dbReference type="ARBA" id="ARBA00033711"/>
    </source>
</evidence>
<dbReference type="GO" id="GO:0050545">
    <property type="term" value="F:sulfopyruvate decarboxylase activity"/>
    <property type="evidence" value="ECO:0007669"/>
    <property type="project" value="TreeGrafter"/>
</dbReference>
<evidence type="ECO:0000256" key="1">
    <source>
        <dbReference type="ARBA" id="ARBA00001946"/>
    </source>
</evidence>
<dbReference type="RefSeq" id="WP_184923895.1">
    <property type="nucleotide sequence ID" value="NZ_JACHJR010000001.1"/>
</dbReference>
<evidence type="ECO:0000256" key="6">
    <source>
        <dbReference type="ARBA" id="ARBA00022842"/>
    </source>
</evidence>
<evidence type="ECO:0000313" key="8">
    <source>
        <dbReference type="EMBL" id="MBB4951732.1"/>
    </source>
</evidence>
<dbReference type="Gene3D" id="3.90.1560.10">
    <property type="entry name" value="ComB-like"/>
    <property type="match status" value="1"/>
</dbReference>
<dbReference type="AlphaFoldDB" id="A0A7W7WLF2"/>
<comment type="similarity">
    <text evidence="2">Belongs to the ComB family.</text>
</comment>
<name>A0A7W7WLF2_9ACTN</name>
<evidence type="ECO:0000256" key="5">
    <source>
        <dbReference type="ARBA" id="ARBA00022801"/>
    </source>
</evidence>
<evidence type="ECO:0000256" key="4">
    <source>
        <dbReference type="ARBA" id="ARBA00021948"/>
    </source>
</evidence>
<dbReference type="GO" id="GO:0000287">
    <property type="term" value="F:magnesium ion binding"/>
    <property type="evidence" value="ECO:0007669"/>
    <property type="project" value="InterPro"/>
</dbReference>
<comment type="caution">
    <text evidence="8">The sequence shown here is derived from an EMBL/GenBank/DDBJ whole genome shotgun (WGS) entry which is preliminary data.</text>
</comment>
<dbReference type="InterPro" id="IPR005238">
    <property type="entry name" value="ComB-like"/>
</dbReference>
<evidence type="ECO:0000256" key="2">
    <source>
        <dbReference type="ARBA" id="ARBA00009997"/>
    </source>
</evidence>
<keyword evidence="5 8" id="KW-0378">Hydrolase</keyword>
<reference evidence="8 9" key="1">
    <citation type="submission" date="2020-08" db="EMBL/GenBank/DDBJ databases">
        <title>Sequencing the genomes of 1000 actinobacteria strains.</title>
        <authorList>
            <person name="Klenk H.-P."/>
        </authorList>
    </citation>
    <scope>NUCLEOTIDE SEQUENCE [LARGE SCALE GENOMIC DNA]</scope>
    <source>
        <strain evidence="8 9">DSM 44786</strain>
    </source>
</reference>
<gene>
    <name evidence="8" type="ORF">F4556_007267</name>
</gene>
<keyword evidence="9" id="KW-1185">Reference proteome</keyword>
<evidence type="ECO:0000256" key="3">
    <source>
        <dbReference type="ARBA" id="ARBA00012953"/>
    </source>
</evidence>
<dbReference type="Pfam" id="PF04029">
    <property type="entry name" value="2-ph_phosp"/>
    <property type="match status" value="1"/>
</dbReference>
<protein>
    <recommendedName>
        <fullName evidence="4">Probable 2-phosphosulfolactate phosphatase</fullName>
        <ecNumber evidence="3">3.1.3.71</ecNumber>
    </recommendedName>
</protein>
<evidence type="ECO:0000313" key="9">
    <source>
        <dbReference type="Proteomes" id="UP000573327"/>
    </source>
</evidence>
<dbReference type="GO" id="GO:0050532">
    <property type="term" value="F:2-phosphosulfolactate phosphatase activity"/>
    <property type="evidence" value="ECO:0007669"/>
    <property type="project" value="UniProtKB-EC"/>
</dbReference>